<dbReference type="InterPro" id="IPR007069">
    <property type="entry name" value="Transposase_32"/>
</dbReference>
<evidence type="ECO:0000259" key="2">
    <source>
        <dbReference type="Pfam" id="PF14319"/>
    </source>
</evidence>
<dbReference type="Proteomes" id="UP000244912">
    <property type="component" value="Unassembled WGS sequence"/>
</dbReference>
<dbReference type="Pfam" id="PF14319">
    <property type="entry name" value="Zn_Tnp_IS91"/>
    <property type="match status" value="1"/>
</dbReference>
<keyword evidence="4" id="KW-1185">Reference proteome</keyword>
<evidence type="ECO:0000259" key="1">
    <source>
        <dbReference type="Pfam" id="PF04986"/>
    </source>
</evidence>
<evidence type="ECO:0000313" key="4">
    <source>
        <dbReference type="Proteomes" id="UP000244912"/>
    </source>
</evidence>
<proteinExistence type="predicted"/>
<feature type="domain" description="Transposase zinc-binding" evidence="2">
    <location>
        <begin position="5"/>
        <end position="35"/>
    </location>
</feature>
<dbReference type="AlphaFoldDB" id="A0A2R8BR19"/>
<name>A0A2R8BR19_9RHOB</name>
<protein>
    <submittedName>
        <fullName evidence="3">Uncharacterized protein</fullName>
    </submittedName>
</protein>
<dbReference type="EMBL" id="ONZF01000001">
    <property type="protein sequence ID" value="SPJ22581.1"/>
    <property type="molecule type" value="Genomic_DNA"/>
</dbReference>
<dbReference type="InterPro" id="IPR026889">
    <property type="entry name" value="Zn_Tnp"/>
</dbReference>
<gene>
    <name evidence="3" type="ORF">PAA8504_00376</name>
</gene>
<dbReference type="GO" id="GO:0004803">
    <property type="term" value="F:transposase activity"/>
    <property type="evidence" value="ECO:0007669"/>
    <property type="project" value="InterPro"/>
</dbReference>
<organism evidence="3 4">
    <name type="scientific">Palleronia abyssalis</name>
    <dbReference type="NCBI Taxonomy" id="1501240"/>
    <lineage>
        <taxon>Bacteria</taxon>
        <taxon>Pseudomonadati</taxon>
        <taxon>Pseudomonadota</taxon>
        <taxon>Alphaproteobacteria</taxon>
        <taxon>Rhodobacterales</taxon>
        <taxon>Roseobacteraceae</taxon>
        <taxon>Palleronia</taxon>
    </lineage>
</organism>
<dbReference type="Pfam" id="PF04986">
    <property type="entry name" value="Y2_Tnp"/>
    <property type="match status" value="1"/>
</dbReference>
<feature type="domain" description="Transposase IS801/IS1294" evidence="1">
    <location>
        <begin position="77"/>
        <end position="263"/>
    </location>
</feature>
<dbReference type="GO" id="GO:0006313">
    <property type="term" value="P:DNA transposition"/>
    <property type="evidence" value="ECO:0007669"/>
    <property type="project" value="InterPro"/>
</dbReference>
<dbReference type="PANTHER" id="PTHR37023">
    <property type="entry name" value="TRANSPOSASE"/>
    <property type="match status" value="1"/>
</dbReference>
<reference evidence="3 4" key="1">
    <citation type="submission" date="2018-03" db="EMBL/GenBank/DDBJ databases">
        <authorList>
            <person name="Keele B.F."/>
        </authorList>
    </citation>
    <scope>NUCLEOTIDE SEQUENCE [LARGE SCALE GENOMIC DNA]</scope>
    <source>
        <strain evidence="3 4">CECT 8504</strain>
    </source>
</reference>
<sequence>MPGGPKCQVDAAKAWLAAREAELLPVRYFHLVFTLPRPIPGIAHQNKRELYNLLTRASADTVIKIAADPKHLGARVGVTSVLHTWGSAMTHHPHVHMIVPGGGLSADGTGWIACRGNFFLSVRVLSCLYRRLILDGLARRHKVGKLHFFAGHARCVDRAAFDAVLQPLRRIDGVVYAKEPFAGPGAVPAYLSRYTHRVAVSNNRLIPMDDQGITFRVKDCRLNGPGRHKTVTLGTDEFIRRFLIRALPKGQHRIRHCGFFGNANRAANNTRIRELLGAETPVRGKVRDDTIERSDAHRRVLAFPCPCCGGQLIIVETIAPEQHPRAPPGTARAAA</sequence>
<dbReference type="GO" id="GO:0003677">
    <property type="term" value="F:DNA binding"/>
    <property type="evidence" value="ECO:0007669"/>
    <property type="project" value="InterPro"/>
</dbReference>
<dbReference type="PANTHER" id="PTHR37023:SF1">
    <property type="entry name" value="ISSOD25 TRANSPOSASE TNPA_ISSOD25"/>
    <property type="match status" value="1"/>
</dbReference>
<evidence type="ECO:0000313" key="3">
    <source>
        <dbReference type="EMBL" id="SPJ22581.1"/>
    </source>
</evidence>
<accession>A0A2R8BR19</accession>